<dbReference type="EMBL" id="CAFAAJ010000023">
    <property type="protein sequence ID" value="CAB4794374.1"/>
    <property type="molecule type" value="Genomic_DNA"/>
</dbReference>
<reference evidence="4" key="1">
    <citation type="submission" date="2020-05" db="EMBL/GenBank/DDBJ databases">
        <authorList>
            <person name="Chiriac C."/>
            <person name="Salcher M."/>
            <person name="Ghai R."/>
            <person name="Kavagutti S V."/>
        </authorList>
    </citation>
    <scope>NUCLEOTIDE SEQUENCE</scope>
</reference>
<protein>
    <submittedName>
        <fullName evidence="4">Unannotated protein</fullName>
    </submittedName>
</protein>
<dbReference type="InterPro" id="IPR036163">
    <property type="entry name" value="HMA_dom_sf"/>
</dbReference>
<evidence type="ECO:0000313" key="3">
    <source>
        <dbReference type="EMBL" id="CAB4794374.1"/>
    </source>
</evidence>
<dbReference type="InterPro" id="IPR017969">
    <property type="entry name" value="Heavy-metal-associated_CS"/>
</dbReference>
<dbReference type="AlphaFoldDB" id="A0A6J7Q0U7"/>
<dbReference type="InterPro" id="IPR006121">
    <property type="entry name" value="HMA_dom"/>
</dbReference>
<dbReference type="InterPro" id="IPR000428">
    <property type="entry name" value="Cu-bd"/>
</dbReference>
<feature type="domain" description="HMA" evidence="2">
    <location>
        <begin position="2"/>
        <end position="66"/>
    </location>
</feature>
<organism evidence="4">
    <name type="scientific">freshwater metagenome</name>
    <dbReference type="NCBI Taxonomy" id="449393"/>
    <lineage>
        <taxon>unclassified sequences</taxon>
        <taxon>metagenomes</taxon>
        <taxon>ecological metagenomes</taxon>
    </lineage>
</organism>
<gene>
    <name evidence="3" type="ORF">UFOPK3001_00525</name>
    <name evidence="4" type="ORF">UFOPK3954_02148</name>
</gene>
<evidence type="ECO:0000259" key="2">
    <source>
        <dbReference type="PROSITE" id="PS50846"/>
    </source>
</evidence>
<keyword evidence="1" id="KW-0479">Metal-binding</keyword>
<dbReference type="PRINTS" id="PR00944">
    <property type="entry name" value="CUEXPORT"/>
</dbReference>
<proteinExistence type="predicted"/>
<dbReference type="FunFam" id="3.30.70.100:FF:000001">
    <property type="entry name" value="ATPase copper transporting beta"/>
    <property type="match status" value="1"/>
</dbReference>
<dbReference type="SUPFAM" id="SSF55008">
    <property type="entry name" value="HMA, heavy metal-associated domain"/>
    <property type="match status" value="1"/>
</dbReference>
<dbReference type="PROSITE" id="PS01047">
    <property type="entry name" value="HMA_1"/>
    <property type="match status" value="1"/>
</dbReference>
<sequence>MSEVRFLVPGMTCGHCVNAVSTELSSVPGVETVEVDLETKTVVVIGARIDPNDLIAAVDEAGYEAVGLS</sequence>
<dbReference type="Pfam" id="PF00403">
    <property type="entry name" value="HMA"/>
    <property type="match status" value="1"/>
</dbReference>
<dbReference type="PROSITE" id="PS50846">
    <property type="entry name" value="HMA_2"/>
    <property type="match status" value="1"/>
</dbReference>
<dbReference type="GO" id="GO:0006825">
    <property type="term" value="P:copper ion transport"/>
    <property type="evidence" value="ECO:0007669"/>
    <property type="project" value="InterPro"/>
</dbReference>
<accession>A0A6J7Q0U7</accession>
<evidence type="ECO:0000313" key="4">
    <source>
        <dbReference type="EMBL" id="CAB5007864.1"/>
    </source>
</evidence>
<dbReference type="EMBL" id="CAFBON010000294">
    <property type="protein sequence ID" value="CAB5007864.1"/>
    <property type="molecule type" value="Genomic_DNA"/>
</dbReference>
<dbReference type="GO" id="GO:0005507">
    <property type="term" value="F:copper ion binding"/>
    <property type="evidence" value="ECO:0007669"/>
    <property type="project" value="InterPro"/>
</dbReference>
<evidence type="ECO:0000256" key="1">
    <source>
        <dbReference type="ARBA" id="ARBA00022723"/>
    </source>
</evidence>
<dbReference type="CDD" id="cd00371">
    <property type="entry name" value="HMA"/>
    <property type="match status" value="1"/>
</dbReference>
<name>A0A6J7Q0U7_9ZZZZ</name>
<dbReference type="Gene3D" id="3.30.70.100">
    <property type="match status" value="1"/>
</dbReference>